<keyword evidence="1" id="KW-0862">Zinc</keyword>
<dbReference type="InterPro" id="IPR039353">
    <property type="entry name" value="TF_Adf1"/>
</dbReference>
<dbReference type="PANTHER" id="PTHR12243:SF67">
    <property type="entry name" value="COREPRESSOR OF PANGOLIN, ISOFORM A-RELATED"/>
    <property type="match status" value="1"/>
</dbReference>
<evidence type="ECO:0000256" key="2">
    <source>
        <dbReference type="SAM" id="MobiDB-lite"/>
    </source>
</evidence>
<feature type="region of interest" description="Disordered" evidence="2">
    <location>
        <begin position="150"/>
        <end position="181"/>
    </location>
</feature>
<evidence type="ECO:0000313" key="5">
    <source>
        <dbReference type="EMBL" id="JAV21999.1"/>
    </source>
</evidence>
<evidence type="ECO:0000259" key="4">
    <source>
        <dbReference type="PROSITE" id="PS51915"/>
    </source>
</evidence>
<reference evidence="5" key="1">
    <citation type="submission" date="2017-01" db="EMBL/GenBank/DDBJ databases">
        <title>A deep insight into the sialotranscriptome of adult male and female Cluex tarsalis mosquitoes.</title>
        <authorList>
            <person name="Ribeiro J.M."/>
            <person name="Moreira F."/>
            <person name="Bernard K.A."/>
            <person name="Calvo E."/>
        </authorList>
    </citation>
    <scope>NUCLEOTIDE SEQUENCE</scope>
    <source>
        <strain evidence="5">Kern County</strain>
        <tissue evidence="5">Salivary glands</tissue>
    </source>
</reference>
<dbReference type="GO" id="GO:0008270">
    <property type="term" value="F:zinc ion binding"/>
    <property type="evidence" value="ECO:0007669"/>
    <property type="project" value="UniProtKB-UniRule"/>
</dbReference>
<dbReference type="PROSITE" id="PS51029">
    <property type="entry name" value="MADF"/>
    <property type="match status" value="2"/>
</dbReference>
<dbReference type="GO" id="GO:0006357">
    <property type="term" value="P:regulation of transcription by RNA polymerase II"/>
    <property type="evidence" value="ECO:0007669"/>
    <property type="project" value="TreeGrafter"/>
</dbReference>
<feature type="binding site" evidence="1">
    <location>
        <position position="52"/>
    </location>
    <ligand>
        <name>Zn(2+)</name>
        <dbReference type="ChEBI" id="CHEBI:29105"/>
    </ligand>
</feature>
<keyword evidence="1" id="KW-0479">Metal-binding</keyword>
<feature type="domain" description="ZAD" evidence="4">
    <location>
        <begin position="6"/>
        <end position="79"/>
    </location>
</feature>
<organism evidence="5">
    <name type="scientific">Culex tarsalis</name>
    <name type="common">Encephalitis mosquito</name>
    <dbReference type="NCBI Taxonomy" id="7177"/>
    <lineage>
        <taxon>Eukaryota</taxon>
        <taxon>Metazoa</taxon>
        <taxon>Ecdysozoa</taxon>
        <taxon>Arthropoda</taxon>
        <taxon>Hexapoda</taxon>
        <taxon>Insecta</taxon>
        <taxon>Pterygota</taxon>
        <taxon>Neoptera</taxon>
        <taxon>Endopterygota</taxon>
        <taxon>Diptera</taxon>
        <taxon>Nematocera</taxon>
        <taxon>Culicoidea</taxon>
        <taxon>Culicidae</taxon>
        <taxon>Culicinae</taxon>
        <taxon>Culicini</taxon>
        <taxon>Culex</taxon>
        <taxon>Culex</taxon>
    </lineage>
</organism>
<dbReference type="InterPro" id="IPR006578">
    <property type="entry name" value="MADF-dom"/>
</dbReference>
<evidence type="ECO:0000259" key="3">
    <source>
        <dbReference type="PROSITE" id="PS51029"/>
    </source>
</evidence>
<feature type="domain" description="MADF" evidence="3">
    <location>
        <begin position="420"/>
        <end position="511"/>
    </location>
</feature>
<feature type="binding site" evidence="1">
    <location>
        <position position="11"/>
    </location>
    <ligand>
        <name>Zn(2+)</name>
        <dbReference type="ChEBI" id="CHEBI:29105"/>
    </ligand>
</feature>
<keyword evidence="1" id="KW-0863">Zinc-finger</keyword>
<dbReference type="Pfam" id="PF07776">
    <property type="entry name" value="zf-AD"/>
    <property type="match status" value="1"/>
</dbReference>
<feature type="domain" description="MADF" evidence="3">
    <location>
        <begin position="192"/>
        <end position="274"/>
    </location>
</feature>
<dbReference type="Pfam" id="PF10545">
    <property type="entry name" value="MADF_DNA_bdg"/>
    <property type="match status" value="2"/>
</dbReference>
<dbReference type="GO" id="GO:0005667">
    <property type="term" value="C:transcription regulator complex"/>
    <property type="evidence" value="ECO:0007669"/>
    <property type="project" value="TreeGrafter"/>
</dbReference>
<proteinExistence type="predicted"/>
<accession>A0A1Q3F399</accession>
<protein>
    <recommendedName>
        <fullName evidence="6">Alcohol dehydrogenase transcription factor myb/sant-like protein</fullName>
    </recommendedName>
</protein>
<dbReference type="PANTHER" id="PTHR12243">
    <property type="entry name" value="MADF DOMAIN TRANSCRIPTION FACTOR"/>
    <property type="match status" value="1"/>
</dbReference>
<dbReference type="AlphaFoldDB" id="A0A1Q3F399"/>
<dbReference type="GO" id="GO:0005634">
    <property type="term" value="C:nucleus"/>
    <property type="evidence" value="ECO:0007669"/>
    <property type="project" value="InterPro"/>
</dbReference>
<feature type="binding site" evidence="1">
    <location>
        <position position="8"/>
    </location>
    <ligand>
        <name>Zn(2+)</name>
        <dbReference type="ChEBI" id="CHEBI:29105"/>
    </ligand>
</feature>
<dbReference type="SMART" id="SM00868">
    <property type="entry name" value="zf-AD"/>
    <property type="match status" value="1"/>
</dbReference>
<dbReference type="InterPro" id="IPR012934">
    <property type="entry name" value="Znf_AD"/>
</dbReference>
<sequence>MEAPLTRCRLCLATPGRTKLQDIFHQEDHFVCKLRECTGVYVSRQDALTTICANCVETVRFIDEFRSVCRQSDRNLGGGAAAAGFDSARCESYAYCVGELRKLLVPQEAAGGSGYLPETVFVQQQAAGGGEVGFEWEDCEGVVDIKQEVVGSEDEEDDYEEQEEEVEEDDEEDGGAPKRKKNRINWEIDPLTLAKAIHKYPVLWNAKQDGHRMAYQRDLAWNKLAKEIGLDKAQLKKMWCRMNDMLHRKRWSTEQSDVELYQLLETMFSSNFRRRRKFGLTKETRAAMDKMTTEDSEDERMKLAQIIYKHEDIWNRTHPDFDKPAKWTNLATQLNTSVELLKNHWKRFKDIYYARRRRLLVGEIKPNHPCLQDPFFLLLEKMWVGSARSNSRNPAAAPTPASTPKSYEEIEPLSPVNRMQLTQLIYAREVIWNRAHPDYPVLAKRDEAFDEVGRLLGMTMLQLKHHWRTLRSFYRNRYIRLKRGQLAPDHPLLHEPVYLLLQKIFGDDSGVEEGA</sequence>
<dbReference type="PROSITE" id="PS51915">
    <property type="entry name" value="ZAD"/>
    <property type="match status" value="1"/>
</dbReference>
<evidence type="ECO:0000256" key="1">
    <source>
        <dbReference type="PROSITE-ProRule" id="PRU01263"/>
    </source>
</evidence>
<dbReference type="SUPFAM" id="SSF57716">
    <property type="entry name" value="Glucocorticoid receptor-like (DNA-binding domain)"/>
    <property type="match status" value="1"/>
</dbReference>
<feature type="compositionally biased region" description="Acidic residues" evidence="2">
    <location>
        <begin position="151"/>
        <end position="174"/>
    </location>
</feature>
<name>A0A1Q3F399_CULTA</name>
<evidence type="ECO:0008006" key="6">
    <source>
        <dbReference type="Google" id="ProtNLM"/>
    </source>
</evidence>
<feature type="binding site" evidence="1">
    <location>
        <position position="55"/>
    </location>
    <ligand>
        <name>Zn(2+)</name>
        <dbReference type="ChEBI" id="CHEBI:29105"/>
    </ligand>
</feature>
<dbReference type="EMBL" id="GFDL01013046">
    <property type="protein sequence ID" value="JAV21999.1"/>
    <property type="molecule type" value="Transcribed_RNA"/>
</dbReference>